<dbReference type="Pfam" id="PF00588">
    <property type="entry name" value="SpoU_methylase"/>
    <property type="match status" value="1"/>
</dbReference>
<keyword evidence="2" id="KW-0808">Transferase</keyword>
<gene>
    <name evidence="4" type="ORF">LCGC14_0277450</name>
</gene>
<name>A0A0F9WI40_9ZZZZ</name>
<reference evidence="4" key="1">
    <citation type="journal article" date="2015" name="Nature">
        <title>Complex archaea that bridge the gap between prokaryotes and eukaryotes.</title>
        <authorList>
            <person name="Spang A."/>
            <person name="Saw J.H."/>
            <person name="Jorgensen S.L."/>
            <person name="Zaremba-Niedzwiedzka K."/>
            <person name="Martijn J."/>
            <person name="Lind A.E."/>
            <person name="van Eijk R."/>
            <person name="Schleper C."/>
            <person name="Guy L."/>
            <person name="Ettema T.J."/>
        </authorList>
    </citation>
    <scope>NUCLEOTIDE SEQUENCE</scope>
</reference>
<dbReference type="CDD" id="cd18095">
    <property type="entry name" value="SpoU-like_rRNA-MTase"/>
    <property type="match status" value="1"/>
</dbReference>
<dbReference type="SUPFAM" id="SSF55315">
    <property type="entry name" value="L30e-like"/>
    <property type="match status" value="1"/>
</dbReference>
<dbReference type="SUPFAM" id="SSF75217">
    <property type="entry name" value="alpha/beta knot"/>
    <property type="match status" value="1"/>
</dbReference>
<sequence>MPETIAIDDPADPCIEVFRDIRDRDLTGRGGFIAEGTVVLDQLFASRQFRPTALLVLRNRLAGLSDLLSRLPPGVPVYVAEREVLDRIAGFAMHRGVLAHGKEEGVRPTPTDMIASAAAHSRPLVVAVGIANHDNVGAIFRNAAAFGAGAVLLDATSCDPLYRKALRVSVGTVMTMPWARVGAGTDLMSLCRDAGYRTIALSPAGGIALRELGSDGPMALFLGAEGRGLSPELMQRMETVRIEMEPDVDSLNVATAAAIVLSNLYTNRGR</sequence>
<evidence type="ECO:0000259" key="3">
    <source>
        <dbReference type="Pfam" id="PF00588"/>
    </source>
</evidence>
<dbReference type="PANTHER" id="PTHR43191:SF12">
    <property type="entry name" value="RRNA METHYLASE"/>
    <property type="match status" value="1"/>
</dbReference>
<dbReference type="InterPro" id="IPR029028">
    <property type="entry name" value="Alpha/beta_knot_MTases"/>
</dbReference>
<dbReference type="AlphaFoldDB" id="A0A0F9WI40"/>
<proteinExistence type="predicted"/>
<dbReference type="InterPro" id="IPR029026">
    <property type="entry name" value="tRNA_m1G_MTases_N"/>
</dbReference>
<dbReference type="GO" id="GO:0032259">
    <property type="term" value="P:methylation"/>
    <property type="evidence" value="ECO:0007669"/>
    <property type="project" value="UniProtKB-KW"/>
</dbReference>
<dbReference type="GO" id="GO:0008173">
    <property type="term" value="F:RNA methyltransferase activity"/>
    <property type="evidence" value="ECO:0007669"/>
    <property type="project" value="InterPro"/>
</dbReference>
<dbReference type="Gene3D" id="3.40.1280.10">
    <property type="match status" value="1"/>
</dbReference>
<evidence type="ECO:0000256" key="2">
    <source>
        <dbReference type="ARBA" id="ARBA00022679"/>
    </source>
</evidence>
<organism evidence="4">
    <name type="scientific">marine sediment metagenome</name>
    <dbReference type="NCBI Taxonomy" id="412755"/>
    <lineage>
        <taxon>unclassified sequences</taxon>
        <taxon>metagenomes</taxon>
        <taxon>ecological metagenomes</taxon>
    </lineage>
</organism>
<keyword evidence="1" id="KW-0489">Methyltransferase</keyword>
<feature type="domain" description="tRNA/rRNA methyltransferase SpoU type" evidence="3">
    <location>
        <begin position="124"/>
        <end position="261"/>
    </location>
</feature>
<dbReference type="InterPro" id="IPR001537">
    <property type="entry name" value="SpoU_MeTrfase"/>
</dbReference>
<dbReference type="InterPro" id="IPR029064">
    <property type="entry name" value="Ribosomal_eL30-like_sf"/>
</dbReference>
<dbReference type="PANTHER" id="PTHR43191">
    <property type="entry name" value="RRNA METHYLTRANSFERASE 3"/>
    <property type="match status" value="1"/>
</dbReference>
<evidence type="ECO:0000256" key="1">
    <source>
        <dbReference type="ARBA" id="ARBA00022603"/>
    </source>
</evidence>
<dbReference type="EMBL" id="LAZR01000157">
    <property type="protein sequence ID" value="KKN85616.1"/>
    <property type="molecule type" value="Genomic_DNA"/>
</dbReference>
<evidence type="ECO:0000313" key="4">
    <source>
        <dbReference type="EMBL" id="KKN85616.1"/>
    </source>
</evidence>
<protein>
    <recommendedName>
        <fullName evidence="3">tRNA/rRNA methyltransferase SpoU type domain-containing protein</fullName>
    </recommendedName>
</protein>
<dbReference type="InterPro" id="IPR051259">
    <property type="entry name" value="rRNA_Methyltransferase"/>
</dbReference>
<accession>A0A0F9WI40</accession>
<comment type="caution">
    <text evidence="4">The sequence shown here is derived from an EMBL/GenBank/DDBJ whole genome shotgun (WGS) entry which is preliminary data.</text>
</comment>
<dbReference type="GO" id="GO:0006396">
    <property type="term" value="P:RNA processing"/>
    <property type="evidence" value="ECO:0007669"/>
    <property type="project" value="InterPro"/>
</dbReference>
<dbReference type="GO" id="GO:0003723">
    <property type="term" value="F:RNA binding"/>
    <property type="evidence" value="ECO:0007669"/>
    <property type="project" value="InterPro"/>
</dbReference>